<evidence type="ECO:0000256" key="11">
    <source>
        <dbReference type="ARBA" id="ARBA00022989"/>
    </source>
</evidence>
<feature type="compositionally biased region" description="Basic and acidic residues" evidence="19">
    <location>
        <begin position="314"/>
        <end position="332"/>
    </location>
</feature>
<dbReference type="Proteomes" id="UP000298787">
    <property type="component" value="Chromosome 16"/>
</dbReference>
<evidence type="ECO:0000313" key="22">
    <source>
        <dbReference type="EMBL" id="TKS85063.1"/>
    </source>
</evidence>
<evidence type="ECO:0000256" key="1">
    <source>
        <dbReference type="ARBA" id="ARBA00004651"/>
    </source>
</evidence>
<feature type="coiled-coil region" evidence="18">
    <location>
        <begin position="1548"/>
        <end position="1610"/>
    </location>
</feature>
<dbReference type="EMBL" id="CM014093">
    <property type="protein sequence ID" value="TKS85063.1"/>
    <property type="molecule type" value="Genomic_DNA"/>
</dbReference>
<dbReference type="Pfam" id="PF00063">
    <property type="entry name" value="Myosin_head"/>
    <property type="match status" value="1"/>
</dbReference>
<comment type="subcellular location">
    <subcellularLocation>
        <location evidence="1">Cell membrane</location>
        <topology evidence="1">Multi-pass membrane protein</topology>
    </subcellularLocation>
    <subcellularLocation>
        <location evidence="17">Membrane</location>
        <topology evidence="17">Multi-pass membrane protein</topology>
    </subcellularLocation>
</comment>
<name>A0A4U5VAK0_COLLU</name>
<keyword evidence="13 16" id="KW-0518">Myosin</keyword>
<feature type="compositionally biased region" description="Polar residues" evidence="19">
    <location>
        <begin position="2359"/>
        <end position="2368"/>
    </location>
</feature>
<keyword evidence="5" id="KW-0723">Serine/threonine-protein kinase</keyword>
<evidence type="ECO:0000256" key="7">
    <source>
        <dbReference type="ARBA" id="ARBA00022692"/>
    </source>
</evidence>
<keyword evidence="14 17" id="KW-0472">Membrane</keyword>
<feature type="transmembrane region" description="Helical" evidence="17">
    <location>
        <begin position="2285"/>
        <end position="2316"/>
    </location>
</feature>
<dbReference type="GO" id="GO:0004674">
    <property type="term" value="F:protein serine/threonine kinase activity"/>
    <property type="evidence" value="ECO:0007669"/>
    <property type="project" value="UniProtKB-KW"/>
</dbReference>
<dbReference type="InterPro" id="IPR011531">
    <property type="entry name" value="HCO3_transpt-like_TM_dom"/>
</dbReference>
<feature type="region of interest" description="Disordered" evidence="19">
    <location>
        <begin position="2340"/>
        <end position="2368"/>
    </location>
</feature>
<comment type="similarity">
    <text evidence="16">Belongs to the TRAFAC class myosin-kinesin ATPase superfamily. Myosin family.</text>
</comment>
<evidence type="ECO:0000313" key="23">
    <source>
        <dbReference type="Proteomes" id="UP000298787"/>
    </source>
</evidence>
<comment type="similarity">
    <text evidence="2 17">Belongs to the anion exchanger (TC 2.A.31) family.</text>
</comment>
<evidence type="ECO:0000256" key="14">
    <source>
        <dbReference type="ARBA" id="ARBA00023136"/>
    </source>
</evidence>
<feature type="transmembrane region" description="Helical" evidence="17">
    <location>
        <begin position="1904"/>
        <end position="1926"/>
    </location>
</feature>
<keyword evidence="12 17" id="KW-0406">Ion transport</keyword>
<evidence type="ECO:0000256" key="4">
    <source>
        <dbReference type="ARBA" id="ARBA00022475"/>
    </source>
</evidence>
<evidence type="ECO:0000256" key="15">
    <source>
        <dbReference type="ARBA" id="ARBA00023175"/>
    </source>
</evidence>
<dbReference type="PANTHER" id="PTHR11453:SF20">
    <property type="entry name" value="ELECTROGENIC SODIUM BICARBONATE COTRANSPORTER 4"/>
    <property type="match status" value="1"/>
</dbReference>
<evidence type="ECO:0000256" key="13">
    <source>
        <dbReference type="ARBA" id="ARBA00023123"/>
    </source>
</evidence>
<evidence type="ECO:0000256" key="10">
    <source>
        <dbReference type="ARBA" id="ARBA00022840"/>
    </source>
</evidence>
<dbReference type="InterPro" id="IPR011993">
    <property type="entry name" value="PH-like_dom_sf"/>
</dbReference>
<keyword evidence="8 16" id="KW-0547">Nucleotide-binding</keyword>
<dbReference type="GO" id="GO:0003774">
    <property type="term" value="F:cytoskeletal motor activity"/>
    <property type="evidence" value="ECO:0007669"/>
    <property type="project" value="UniProtKB-UniRule"/>
</dbReference>
<accession>A0A4U5VAK0</accession>
<dbReference type="GO" id="GO:0016459">
    <property type="term" value="C:myosin complex"/>
    <property type="evidence" value="ECO:0007669"/>
    <property type="project" value="UniProtKB-KW"/>
</dbReference>
<feature type="compositionally biased region" description="Basic and acidic residues" evidence="19">
    <location>
        <begin position="2340"/>
        <end position="2350"/>
    </location>
</feature>
<evidence type="ECO:0000256" key="3">
    <source>
        <dbReference type="ARBA" id="ARBA00022448"/>
    </source>
</evidence>
<keyword evidence="4" id="KW-1003">Cell membrane</keyword>
<dbReference type="SMART" id="SM00133">
    <property type="entry name" value="S_TK_X"/>
    <property type="match status" value="1"/>
</dbReference>
<keyword evidence="18" id="KW-0175">Coiled coil</keyword>
<dbReference type="Gene3D" id="1.10.287.1270">
    <property type="match status" value="1"/>
</dbReference>
<dbReference type="GO" id="GO:0005452">
    <property type="term" value="F:solute:inorganic anion antiporter activity"/>
    <property type="evidence" value="ECO:0007669"/>
    <property type="project" value="InterPro"/>
</dbReference>
<feature type="transmembrane region" description="Helical" evidence="17">
    <location>
        <begin position="2234"/>
        <end position="2253"/>
    </location>
</feature>
<feature type="transmembrane region" description="Helical" evidence="17">
    <location>
        <begin position="2075"/>
        <end position="2093"/>
    </location>
</feature>
<feature type="coiled-coil region" evidence="18">
    <location>
        <begin position="1175"/>
        <end position="1249"/>
    </location>
</feature>
<dbReference type="GO" id="GO:0005886">
    <property type="term" value="C:plasma membrane"/>
    <property type="evidence" value="ECO:0007669"/>
    <property type="project" value="UniProtKB-SubCell"/>
</dbReference>
<dbReference type="SMART" id="SM00242">
    <property type="entry name" value="MYSc"/>
    <property type="match status" value="1"/>
</dbReference>
<evidence type="ECO:0000256" key="19">
    <source>
        <dbReference type="SAM" id="MobiDB-lite"/>
    </source>
</evidence>
<keyword evidence="6" id="KW-0808">Transferase</keyword>
<feature type="transmembrane region" description="Helical" evidence="17">
    <location>
        <begin position="2148"/>
        <end position="2172"/>
    </location>
</feature>
<feature type="coiled-coil region" evidence="18">
    <location>
        <begin position="1276"/>
        <end position="1437"/>
    </location>
</feature>
<dbReference type="PANTHER" id="PTHR11453">
    <property type="entry name" value="ANION EXCHANGE PROTEIN"/>
    <property type="match status" value="1"/>
</dbReference>
<feature type="domain" description="Myosin motor" evidence="21">
    <location>
        <begin position="510"/>
        <end position="1152"/>
    </location>
</feature>
<dbReference type="InterPro" id="IPR027417">
    <property type="entry name" value="P-loop_NTPase"/>
</dbReference>
<dbReference type="FunFam" id="1.10.287.570:FF:000001">
    <property type="entry name" value="Anion exchange protein"/>
    <property type="match status" value="1"/>
</dbReference>
<feature type="compositionally biased region" description="Basic and acidic residues" evidence="19">
    <location>
        <begin position="797"/>
        <end position="806"/>
    </location>
</feature>
<feature type="region of interest" description="Disordered" evidence="19">
    <location>
        <begin position="367"/>
        <end position="445"/>
    </location>
</feature>
<dbReference type="GO" id="GO:0008510">
    <property type="term" value="F:sodium:bicarbonate symporter activity"/>
    <property type="evidence" value="ECO:0007669"/>
    <property type="project" value="TreeGrafter"/>
</dbReference>
<dbReference type="InterPro" id="IPR036961">
    <property type="entry name" value="Kinesin_motor_dom_sf"/>
</dbReference>
<evidence type="ECO:0000256" key="16">
    <source>
        <dbReference type="PROSITE-ProRule" id="PRU00782"/>
    </source>
</evidence>
<feature type="binding site" evidence="16">
    <location>
        <begin position="600"/>
        <end position="607"/>
    </location>
    <ligand>
        <name>ATP</name>
        <dbReference type="ChEBI" id="CHEBI:30616"/>
    </ligand>
</feature>
<dbReference type="InterPro" id="IPR003020">
    <property type="entry name" value="HCO3_transpt_euk"/>
</dbReference>
<feature type="region of interest" description="Disordered" evidence="19">
    <location>
        <begin position="2381"/>
        <end position="2433"/>
    </location>
</feature>
<keyword evidence="15 16" id="KW-0505">Motor protein</keyword>
<evidence type="ECO:0000259" key="21">
    <source>
        <dbReference type="PROSITE" id="PS51456"/>
    </source>
</evidence>
<dbReference type="Gene3D" id="2.30.29.30">
    <property type="entry name" value="Pleckstrin-homology domain (PH domain)/Phosphotyrosine-binding domain (PTB)"/>
    <property type="match status" value="1"/>
</dbReference>
<feature type="transmembrane region" description="Helical" evidence="17">
    <location>
        <begin position="2037"/>
        <end position="2055"/>
    </location>
</feature>
<dbReference type="Gene3D" id="1.20.120.720">
    <property type="entry name" value="Myosin VI head, motor domain, U50 subdomain"/>
    <property type="match status" value="1"/>
</dbReference>
<evidence type="ECO:0000256" key="2">
    <source>
        <dbReference type="ARBA" id="ARBA00010993"/>
    </source>
</evidence>
<dbReference type="PROSITE" id="PS51285">
    <property type="entry name" value="AGC_KINASE_CTER"/>
    <property type="match status" value="1"/>
</dbReference>
<dbReference type="STRING" id="240159.A0A4U5VAK0"/>
<dbReference type="Gene3D" id="3.40.850.10">
    <property type="entry name" value="Kinesin motor domain"/>
    <property type="match status" value="1"/>
</dbReference>
<keyword evidence="7 17" id="KW-0812">Transmembrane</keyword>
<comment type="caution">
    <text evidence="16">Lacks conserved residue(s) required for the propagation of feature annotation.</text>
</comment>
<dbReference type="GO" id="GO:0005524">
    <property type="term" value="F:ATP binding"/>
    <property type="evidence" value="ECO:0007669"/>
    <property type="project" value="UniProtKB-UniRule"/>
</dbReference>
<feature type="transmembrane region" description="Helical" evidence="17">
    <location>
        <begin position="1854"/>
        <end position="1883"/>
    </location>
</feature>
<evidence type="ECO:0000256" key="5">
    <source>
        <dbReference type="ARBA" id="ARBA00022527"/>
    </source>
</evidence>
<dbReference type="InterPro" id="IPR001609">
    <property type="entry name" value="Myosin_head_motor_dom-like"/>
</dbReference>
<dbReference type="Gene3D" id="1.10.287.570">
    <property type="entry name" value="Helical hairpin bin"/>
    <property type="match status" value="1"/>
</dbReference>
<evidence type="ECO:0000256" key="8">
    <source>
        <dbReference type="ARBA" id="ARBA00022741"/>
    </source>
</evidence>
<dbReference type="SUPFAM" id="SSF50729">
    <property type="entry name" value="PH domain-like"/>
    <property type="match status" value="1"/>
</dbReference>
<dbReference type="InterPro" id="IPR000961">
    <property type="entry name" value="AGC-kinase_C"/>
</dbReference>
<keyword evidence="16" id="KW-0009">Actin-binding</keyword>
<evidence type="ECO:0000259" key="20">
    <source>
        <dbReference type="PROSITE" id="PS51285"/>
    </source>
</evidence>
<feature type="region of interest" description="Disordered" evidence="19">
    <location>
        <begin position="314"/>
        <end position="336"/>
    </location>
</feature>
<evidence type="ECO:0000256" key="9">
    <source>
        <dbReference type="ARBA" id="ARBA00022777"/>
    </source>
</evidence>
<feature type="transmembrane region" description="Helical" evidence="17">
    <location>
        <begin position="2108"/>
        <end position="2127"/>
    </location>
</feature>
<dbReference type="GO" id="GO:0051453">
    <property type="term" value="P:regulation of intracellular pH"/>
    <property type="evidence" value="ECO:0007669"/>
    <property type="project" value="TreeGrafter"/>
</dbReference>
<reference evidence="22 23" key="1">
    <citation type="submission" date="2019-01" db="EMBL/GenBank/DDBJ databases">
        <title>Genome Assembly of Collichthys lucidus.</title>
        <authorList>
            <person name="Cai M."/>
            <person name="Xiao S."/>
        </authorList>
    </citation>
    <scope>NUCLEOTIDE SEQUENCE [LARGE SCALE GENOMIC DNA]</scope>
    <source>
        <strain evidence="22">JT15FE1705JMU</strain>
        <tissue evidence="22">Muscle</tissue>
    </source>
</reference>
<dbReference type="SUPFAM" id="SSF52540">
    <property type="entry name" value="P-loop containing nucleoside triphosphate hydrolases"/>
    <property type="match status" value="1"/>
</dbReference>
<keyword evidence="3 17" id="KW-0813">Transport</keyword>
<feature type="compositionally biased region" description="Basic and acidic residues" evidence="19">
    <location>
        <begin position="391"/>
        <end position="432"/>
    </location>
</feature>
<dbReference type="GO" id="GO:0003779">
    <property type="term" value="F:actin binding"/>
    <property type="evidence" value="ECO:0007669"/>
    <property type="project" value="UniProtKB-KW"/>
</dbReference>
<feature type="transmembrane region" description="Helical" evidence="17">
    <location>
        <begin position="1793"/>
        <end position="1816"/>
    </location>
</feature>
<feature type="region of interest" description="Disordered" evidence="19">
    <location>
        <begin position="781"/>
        <end position="806"/>
    </location>
</feature>
<organism evidence="22 23">
    <name type="scientific">Collichthys lucidus</name>
    <name type="common">Big head croaker</name>
    <name type="synonym">Sciaena lucida</name>
    <dbReference type="NCBI Taxonomy" id="240159"/>
    <lineage>
        <taxon>Eukaryota</taxon>
        <taxon>Metazoa</taxon>
        <taxon>Chordata</taxon>
        <taxon>Craniata</taxon>
        <taxon>Vertebrata</taxon>
        <taxon>Euteleostomi</taxon>
        <taxon>Actinopterygii</taxon>
        <taxon>Neopterygii</taxon>
        <taxon>Teleostei</taxon>
        <taxon>Neoteleostei</taxon>
        <taxon>Acanthomorphata</taxon>
        <taxon>Eupercaria</taxon>
        <taxon>Sciaenidae</taxon>
        <taxon>Collichthys</taxon>
    </lineage>
</organism>
<evidence type="ECO:0000256" key="18">
    <source>
        <dbReference type="SAM" id="Coils"/>
    </source>
</evidence>
<feature type="transmembrane region" description="Helical" evidence="17">
    <location>
        <begin position="2208"/>
        <end position="2227"/>
    </location>
</feature>
<dbReference type="PROSITE" id="PS51456">
    <property type="entry name" value="MYOSIN_MOTOR"/>
    <property type="match status" value="1"/>
</dbReference>
<keyword evidence="10 16" id="KW-0067">ATP-binding</keyword>
<sequence>MSLLLSQNVELPDSFTAELKDLLEGIDWQQVYLQKYSPPLIPPRGEVNAADAFDIGSFDEEDTKGIKLLDSDQELYKNFPLVISERWQQEVAETVYEAVNSDTDKNEARKRAKNKQLGHEEDYALGKDCIMHGYMLKLGNPFLTQWQRRYFYLFPNRQNLLTMEQIVTVEETQIKDKKCILLRIKGGKQFVLQCELRPLHVAATLDSSLSREAGRFLSSPPLKVPTPIFTGVTCGTGRACSVADWPPPFFPRIQRVEVEGDQRRDRSPDVELVPCDPDRVQLIGHEIKEEKTPVAAAVPPPPLPGGFLKQLVRDSEKETKQKEPDVKDEKPPNKLSDNLVQQFLLPDQTPPILEAEMSLRAEQMTNNRKLIVSPDPADKTETRQPVTPEPPKQKQDVTPEKRAKTPQVEKKEEERIEEVEKKEERQEPEGRQADPTITENDRRESRDVWYEAGTVWYVHKDGFTRATQLKPDEGTPELPEGRVRVRLESDGSLHDVTKFEIEKCNPSDLDLCEDLSDLQSVNECGVLHTLTSRAKASMPLTHAGPNLVNFWPPLQANSKTPRSRRGESIWDAPPALAALVKRVYVSMVGTRRDHSVCAMGRSGTGKTTACQAFTHTLLKQAGTTGEKISGEFRQLDTFTHTLCRLLTHLSCHQWSACRPCSPSSSLLAATDLQLHQLPSDSNSFGIVYPTKVEEKQRASVGFTKLLTAMETLGFSASEQKAIWHVLAGIYHLGAAGACRVGRRQFVSFDSAQAASSVLGCEGEELHTAVFKHHLRQLLQRATGGSRERNPAAEAEEGTTHRNKDEAADTEAQRILNHVLFMSVVLVSAGPRLTAVQCVDGMAAGLYEELFTAVVSLINRCRFFSDVFWCEFKSSDSSKFRFLLPRFRDGNKLEKVPVQLENPENSPSEVVSAIDQPPPQCEQPLQCEVNHLMGGDPVRYDLTGWFGLIQNNLSSLNAICLLQNSSIEVVKSMFTPRISLPPLCRGLGGLEGGSQRSLQRNGTIRKTFSGGMAAIRRNSQCIAVKLQADALVNLIRRARPVFLQCVIAKADGGSFDVPALRVQLHSTQILSALQLHRTGYPEHMTLSDFRCHFQALSPPIMKRYASMFVSHDERKAVEELLVELDLDKKSIVVGASRVFMKRGVLRYLEQQRDQQVTGWLVHLQAAGMGHLARQKYRKLKARLDQCKVAMETLEKQLEEEKQKVQIAENSELAMQLECCQTEVEFVRRRLKQTEEKLEAEKQSRQQLDTKDARVLTDSLQSRMHELDRKQRRFDSELTQALEEADNEREQKDKASQENTALGAEIYALRRSLQESQSEVGRLQKQKDELCAQIRDLSLPVDLASESLPDLKKQLRLLESQASERAQEIATLTAKIQQQQQVHMRFEMEMERMKQMHQKELEDKEEELEDVHKSSQRRLRQLEMQLEQEYEEKQMVIHEKHDLEGLIATLCDQVGHRDFDVEKKLRRDLKRTHALLADAQLLLSTVDNPGQNLPHGSKDQIERLHCQLEESESRRLEVESVQTTLCQELDNTQIELENICKLKSVVDEQLALLQHEKVDLLKRLEEDQEDLNELMKKHKALIAQSSSDIAQIRELQAELEEVKKQRHSLQEEVSAGVRVELDLCFSLTLNVSFSVTVQLQQSVSRVQFLESSTVGRSIVSKQEARVCDLENKLEFQRGQVKRFEVSELESTRHTGLCGRKSVLNLNELGQMNGSAGGAAGGEDEEFPAPHELGEELKFTGRYERTGEDCAWRRRVLGLSSVTMFVDRFAGGLWLDIKRKIPWYCSDIYDGFHIQSISAVLFIYLGCITNAITFGGLLGDATDNYQVFMKLQHREPTQKLIQKPIQKPSDDGVMESFLGTALAGTVFCLFGGQPLIILSSTGPILIFEKLLYEFSKSNGIDYMELRLWIGLHACLQCFLLVVSDASYIIKYMTRFTEEGFSSLISFIFISDAIKKMVGAWKYYPVNRGFKPDYITSYRCDCVPPDQASGLGFNVSAPLADDNMTLLFNLTDMDWSQLSKKDCVKFGGTLVGKSCKYVPDLALMSFILFFGTYSMTVSLKKFKFSRYFPTKLRSLISDFAIIISILVFCGLDCLLELDTPKLHVPTKIKNPWWWYLASSIPALLVTILIFMDQQISAVIVNRKENKLKKGCGYHLDLFWVGVLMAVCSFMGLPWYVAATVISIAHIDSLKMESESSAPGEQPQFLGVREQRLTGTLVFVLTGLSVFLAPVLQFIPMPVLYGVFLYMGVASLSGIQFWERIKLYLMPPKHQPDFSFLRHVPLRRVHLFTLVQITCLAVLWILKSTFLAIIFPVMILGLMVVRKLLDLMFSQHDLAWLDDILPDKDKKKKEKKEAEPESDEEETNPYSTVTSDQTELDRSITLHLKISCPPSPANSQTDLVPGESLRQPQVQVESDYEESVQQQHGLHPPPPPHDMHRDFHRKLHTHFSDLCGETVL</sequence>
<dbReference type="Pfam" id="PF00955">
    <property type="entry name" value="HCO3_cotransp"/>
    <property type="match status" value="2"/>
</dbReference>
<dbReference type="Gene3D" id="1.20.5.4820">
    <property type="match status" value="1"/>
</dbReference>
<protein>
    <recommendedName>
        <fullName evidence="17">Anion exchange protein</fullName>
    </recommendedName>
</protein>
<gene>
    <name evidence="22" type="ORF">D9C73_018168</name>
</gene>
<evidence type="ECO:0000256" key="17">
    <source>
        <dbReference type="RuleBase" id="RU362035"/>
    </source>
</evidence>
<feature type="domain" description="AGC-kinase C-terminal" evidence="20">
    <location>
        <begin position="24"/>
        <end position="91"/>
    </location>
</feature>
<proteinExistence type="inferred from homology"/>
<dbReference type="GO" id="GO:0006820">
    <property type="term" value="P:monoatomic anion transport"/>
    <property type="evidence" value="ECO:0007669"/>
    <property type="project" value="InterPro"/>
</dbReference>
<keyword evidence="11 17" id="KW-1133">Transmembrane helix</keyword>
<evidence type="ECO:0000256" key="6">
    <source>
        <dbReference type="ARBA" id="ARBA00022679"/>
    </source>
</evidence>
<keyword evidence="23" id="KW-1185">Reference proteome</keyword>
<dbReference type="NCBIfam" id="TIGR00834">
    <property type="entry name" value="ae"/>
    <property type="match status" value="1"/>
</dbReference>
<dbReference type="PROSITE" id="PS50096">
    <property type="entry name" value="IQ"/>
    <property type="match status" value="1"/>
</dbReference>
<evidence type="ECO:0000256" key="12">
    <source>
        <dbReference type="ARBA" id="ARBA00023065"/>
    </source>
</evidence>
<dbReference type="PRINTS" id="PR01231">
    <property type="entry name" value="HCO3TRNSPORT"/>
</dbReference>
<keyword evidence="9" id="KW-0418">Kinase</keyword>